<reference evidence="13 14" key="1">
    <citation type="submission" date="2016-10" db="EMBL/GenBank/DDBJ databases">
        <authorList>
            <person name="de Groot N.N."/>
        </authorList>
    </citation>
    <scope>NUCLEOTIDE SEQUENCE [LARGE SCALE GENOMIC DNA]</scope>
    <source>
        <strain evidence="13 14">DSM 6059</strain>
    </source>
</reference>
<feature type="domain" description="ACT" evidence="12">
    <location>
        <begin position="2"/>
        <end position="72"/>
    </location>
</feature>
<dbReference type="Pfam" id="PF25601">
    <property type="entry name" value="AAA_lid_14"/>
    <property type="match status" value="1"/>
</dbReference>
<sequence>MRLEVMCENKTGITRKLLEILERYDLNLYGMEANSDGVIHVHFPELEFERFKNLMPEIRKLDHVIDVRTVKNMPLETEHSALDALPDPVFFIDLKGKVTRINKAASAMINLEKEKVENELLNQWILGFSFTKWVDEQQGENQTVKIQVCGINYLAEISPIYLNDTATSKLLSGGIVLLKSSSRLNKQLNILQTETTPVSKIKKETMQGFEAIRAQSSAIKRTLLQANKVALLDSPILIIGEVGTGRRRIARACHDASSRKEAPFIAINCATLNKNTIHEKLFDDEQGILKRAQSGTVYLDEIAELSNDHQINLLNYLISEQCDSSHKQAHYAQKSRIICSNKKSLVKLMKAGKFRQDLLYQINECTLSIPALRKSKDDIISLAKYFLQHYSDKQGDTEYTLSKKSCEKLQNYDWPGNVKELKNIIFQAVSMMGDNTELTPEVLSLPLDTQTPVNSIETFNDTLEQATKKYQADLIRQLYPVYPSTRKLAKKLGVSHTAIANKLKEYGIDKP</sequence>
<evidence type="ECO:0000256" key="2">
    <source>
        <dbReference type="ARBA" id="ARBA00022490"/>
    </source>
</evidence>
<dbReference type="PROSITE" id="PS51671">
    <property type="entry name" value="ACT"/>
    <property type="match status" value="1"/>
</dbReference>
<dbReference type="NCBIfam" id="TIGR04381">
    <property type="entry name" value="HTH_TypR"/>
    <property type="match status" value="1"/>
</dbReference>
<proteinExistence type="predicted"/>
<comment type="subcellular location">
    <subcellularLocation>
        <location evidence="1">Cytoplasm</location>
    </subcellularLocation>
</comment>
<evidence type="ECO:0000256" key="9">
    <source>
        <dbReference type="ARBA" id="ARBA00023163"/>
    </source>
</evidence>
<dbReference type="InterPro" id="IPR002078">
    <property type="entry name" value="Sigma_54_int"/>
</dbReference>
<evidence type="ECO:0000256" key="7">
    <source>
        <dbReference type="ARBA" id="ARBA00023125"/>
    </source>
</evidence>
<keyword evidence="9" id="KW-0804">Transcription</keyword>
<dbReference type="Gene3D" id="3.40.50.300">
    <property type="entry name" value="P-loop containing nucleotide triphosphate hydrolases"/>
    <property type="match status" value="1"/>
</dbReference>
<dbReference type="GO" id="GO:0005737">
    <property type="term" value="C:cytoplasm"/>
    <property type="evidence" value="ECO:0007669"/>
    <property type="project" value="UniProtKB-SubCell"/>
</dbReference>
<evidence type="ECO:0000313" key="13">
    <source>
        <dbReference type="EMBL" id="SFC90631.1"/>
    </source>
</evidence>
<dbReference type="Gene3D" id="3.30.450.20">
    <property type="entry name" value="PAS domain"/>
    <property type="match status" value="1"/>
</dbReference>
<dbReference type="InterPro" id="IPR027417">
    <property type="entry name" value="P-loop_NTPase"/>
</dbReference>
<gene>
    <name evidence="13" type="ORF">SAMN02745724_02892</name>
</gene>
<keyword evidence="6" id="KW-0805">Transcription regulation</keyword>
<dbReference type="Gene3D" id="1.10.8.60">
    <property type="match status" value="1"/>
</dbReference>
<feature type="domain" description="PAS" evidence="11">
    <location>
        <begin position="81"/>
        <end position="116"/>
    </location>
</feature>
<dbReference type="Gene3D" id="3.30.70.260">
    <property type="match status" value="1"/>
</dbReference>
<dbReference type="Pfam" id="PF13188">
    <property type="entry name" value="PAS_8"/>
    <property type="match status" value="1"/>
</dbReference>
<dbReference type="RefSeq" id="WP_091985304.1">
    <property type="nucleotide sequence ID" value="NZ_FOLO01000022.1"/>
</dbReference>
<keyword evidence="14" id="KW-1185">Reference proteome</keyword>
<protein>
    <submittedName>
        <fullName evidence="13">Transcriptional regulator of aroF, aroG, tyrA and aromatic amino acid transport</fullName>
    </submittedName>
</protein>
<feature type="domain" description="Sigma-54 factor interaction" evidence="10">
    <location>
        <begin position="212"/>
        <end position="430"/>
    </location>
</feature>
<dbReference type="Proteomes" id="UP000198862">
    <property type="component" value="Unassembled WGS sequence"/>
</dbReference>
<keyword evidence="2" id="KW-0963">Cytoplasm</keyword>
<dbReference type="Gene3D" id="1.10.10.60">
    <property type="entry name" value="Homeodomain-like"/>
    <property type="match status" value="1"/>
</dbReference>
<dbReference type="PROSITE" id="PS50112">
    <property type="entry name" value="PAS"/>
    <property type="match status" value="1"/>
</dbReference>
<evidence type="ECO:0000256" key="3">
    <source>
        <dbReference type="ARBA" id="ARBA00022491"/>
    </source>
</evidence>
<dbReference type="PANTHER" id="PTHR32071:SF3">
    <property type="entry name" value="HTH-TYPE TRANSCRIPTIONAL REGULATORY PROTEIN TYRR"/>
    <property type="match status" value="1"/>
</dbReference>
<dbReference type="InterPro" id="IPR000014">
    <property type="entry name" value="PAS"/>
</dbReference>
<dbReference type="EMBL" id="FOLO01000022">
    <property type="protein sequence ID" value="SFC90631.1"/>
    <property type="molecule type" value="Genomic_DNA"/>
</dbReference>
<keyword evidence="5" id="KW-0067">ATP-binding</keyword>
<dbReference type="InterPro" id="IPR045865">
    <property type="entry name" value="ACT-like_dom_sf"/>
</dbReference>
<evidence type="ECO:0000259" key="11">
    <source>
        <dbReference type="PROSITE" id="PS50112"/>
    </source>
</evidence>
<dbReference type="SUPFAM" id="SSF55021">
    <property type="entry name" value="ACT-like"/>
    <property type="match status" value="1"/>
</dbReference>
<dbReference type="InterPro" id="IPR002912">
    <property type="entry name" value="ACT_dom"/>
</dbReference>
<dbReference type="InterPro" id="IPR058031">
    <property type="entry name" value="AAA_lid_NorR"/>
</dbReference>
<name>A0A1I1MZ03_9GAMM</name>
<keyword evidence="7" id="KW-0238">DNA-binding</keyword>
<dbReference type="InterPro" id="IPR030828">
    <property type="entry name" value="HTH_TyrR"/>
</dbReference>
<organism evidence="13 14">
    <name type="scientific">Pseudoalteromonas denitrificans DSM 6059</name>
    <dbReference type="NCBI Taxonomy" id="1123010"/>
    <lineage>
        <taxon>Bacteria</taxon>
        <taxon>Pseudomonadati</taxon>
        <taxon>Pseudomonadota</taxon>
        <taxon>Gammaproteobacteria</taxon>
        <taxon>Alteromonadales</taxon>
        <taxon>Pseudoalteromonadaceae</taxon>
        <taxon>Pseudoalteromonas</taxon>
    </lineage>
</organism>
<evidence type="ECO:0000256" key="1">
    <source>
        <dbReference type="ARBA" id="ARBA00004496"/>
    </source>
</evidence>
<dbReference type="SUPFAM" id="SSF46689">
    <property type="entry name" value="Homeodomain-like"/>
    <property type="match status" value="1"/>
</dbReference>
<evidence type="ECO:0000259" key="10">
    <source>
        <dbReference type="PROSITE" id="PS50045"/>
    </source>
</evidence>
<keyword evidence="8" id="KW-0010">Activator</keyword>
<dbReference type="Pfam" id="PF18024">
    <property type="entry name" value="HTH_50"/>
    <property type="match status" value="1"/>
</dbReference>
<evidence type="ECO:0000259" key="12">
    <source>
        <dbReference type="PROSITE" id="PS51671"/>
    </source>
</evidence>
<evidence type="ECO:0000256" key="6">
    <source>
        <dbReference type="ARBA" id="ARBA00023015"/>
    </source>
</evidence>
<dbReference type="CDD" id="cd00009">
    <property type="entry name" value="AAA"/>
    <property type="match status" value="1"/>
</dbReference>
<dbReference type="GO" id="GO:0006355">
    <property type="term" value="P:regulation of DNA-templated transcription"/>
    <property type="evidence" value="ECO:0007669"/>
    <property type="project" value="InterPro"/>
</dbReference>
<dbReference type="PROSITE" id="PS50045">
    <property type="entry name" value="SIGMA54_INTERACT_4"/>
    <property type="match status" value="1"/>
</dbReference>
<dbReference type="OrthoDB" id="5496274at2"/>
<dbReference type="SUPFAM" id="SSF52540">
    <property type="entry name" value="P-loop containing nucleoside triphosphate hydrolases"/>
    <property type="match status" value="1"/>
</dbReference>
<evidence type="ECO:0000256" key="5">
    <source>
        <dbReference type="ARBA" id="ARBA00022840"/>
    </source>
</evidence>
<dbReference type="STRING" id="1123010.SAMN02745724_02892"/>
<dbReference type="SUPFAM" id="SSF55785">
    <property type="entry name" value="PYP-like sensor domain (PAS domain)"/>
    <property type="match status" value="1"/>
</dbReference>
<dbReference type="AlphaFoldDB" id="A0A1I1MZ03"/>
<dbReference type="InterPro" id="IPR009057">
    <property type="entry name" value="Homeodomain-like_sf"/>
</dbReference>
<dbReference type="Pfam" id="PF00158">
    <property type="entry name" value="Sigma54_activat"/>
    <property type="match status" value="1"/>
</dbReference>
<dbReference type="PANTHER" id="PTHR32071">
    <property type="entry name" value="TRANSCRIPTIONAL REGULATORY PROTEIN"/>
    <property type="match status" value="1"/>
</dbReference>
<evidence type="ECO:0000256" key="4">
    <source>
        <dbReference type="ARBA" id="ARBA00022741"/>
    </source>
</evidence>
<dbReference type="GO" id="GO:0005524">
    <property type="term" value="F:ATP binding"/>
    <property type="evidence" value="ECO:0007669"/>
    <property type="project" value="UniProtKB-KW"/>
</dbReference>
<accession>A0A1I1MZ03</accession>
<evidence type="ECO:0000313" key="14">
    <source>
        <dbReference type="Proteomes" id="UP000198862"/>
    </source>
</evidence>
<keyword evidence="4" id="KW-0547">Nucleotide-binding</keyword>
<dbReference type="InterPro" id="IPR035965">
    <property type="entry name" value="PAS-like_dom_sf"/>
</dbReference>
<dbReference type="SMART" id="SM00091">
    <property type="entry name" value="PAS"/>
    <property type="match status" value="1"/>
</dbReference>
<dbReference type="GO" id="GO:0003677">
    <property type="term" value="F:DNA binding"/>
    <property type="evidence" value="ECO:0007669"/>
    <property type="project" value="UniProtKB-KW"/>
</dbReference>
<evidence type="ECO:0000256" key="8">
    <source>
        <dbReference type="ARBA" id="ARBA00023159"/>
    </source>
</evidence>
<keyword evidence="3" id="KW-0678">Repressor</keyword>